<evidence type="ECO:0000313" key="3">
    <source>
        <dbReference type="Proteomes" id="UP000738359"/>
    </source>
</evidence>
<dbReference type="OrthoDB" id="2399314at2759"/>
<name>A0A9P6M2G5_MORAP</name>
<feature type="compositionally biased region" description="Acidic residues" evidence="1">
    <location>
        <begin position="108"/>
        <end position="117"/>
    </location>
</feature>
<feature type="compositionally biased region" description="Basic and acidic residues" evidence="1">
    <location>
        <begin position="79"/>
        <end position="90"/>
    </location>
</feature>
<reference evidence="2" key="1">
    <citation type="journal article" date="2020" name="Fungal Divers.">
        <title>Resolving the Mortierellaceae phylogeny through synthesis of multi-gene phylogenetics and phylogenomics.</title>
        <authorList>
            <person name="Vandepol N."/>
            <person name="Liber J."/>
            <person name="Desiro A."/>
            <person name="Na H."/>
            <person name="Kennedy M."/>
            <person name="Barry K."/>
            <person name="Grigoriev I.V."/>
            <person name="Miller A.N."/>
            <person name="O'Donnell K."/>
            <person name="Stajich J.E."/>
            <person name="Bonito G."/>
        </authorList>
    </citation>
    <scope>NUCLEOTIDE SEQUENCE</scope>
    <source>
        <strain evidence="2">CK1249</strain>
    </source>
</reference>
<keyword evidence="3" id="KW-1185">Reference proteome</keyword>
<comment type="caution">
    <text evidence="2">The sequence shown here is derived from an EMBL/GenBank/DDBJ whole genome shotgun (WGS) entry which is preliminary data.</text>
</comment>
<gene>
    <name evidence="2" type="ORF">BGZ70_007620</name>
</gene>
<dbReference type="Proteomes" id="UP000738359">
    <property type="component" value="Unassembled WGS sequence"/>
</dbReference>
<dbReference type="EMBL" id="JAAAHY010000495">
    <property type="protein sequence ID" value="KAF9963111.1"/>
    <property type="molecule type" value="Genomic_DNA"/>
</dbReference>
<proteinExistence type="predicted"/>
<dbReference type="AlphaFoldDB" id="A0A9P6M2G5"/>
<accession>A0A9P6M2G5</accession>
<feature type="region of interest" description="Disordered" evidence="1">
    <location>
        <begin position="48"/>
        <end position="125"/>
    </location>
</feature>
<evidence type="ECO:0000256" key="1">
    <source>
        <dbReference type="SAM" id="MobiDB-lite"/>
    </source>
</evidence>
<organism evidence="2 3">
    <name type="scientific">Mortierella alpina</name>
    <name type="common">Oleaginous fungus</name>
    <name type="synonym">Mortierella renispora</name>
    <dbReference type="NCBI Taxonomy" id="64518"/>
    <lineage>
        <taxon>Eukaryota</taxon>
        <taxon>Fungi</taxon>
        <taxon>Fungi incertae sedis</taxon>
        <taxon>Mucoromycota</taxon>
        <taxon>Mortierellomycotina</taxon>
        <taxon>Mortierellomycetes</taxon>
        <taxon>Mortierellales</taxon>
        <taxon>Mortierellaceae</taxon>
        <taxon>Mortierella</taxon>
    </lineage>
</organism>
<sequence length="266" mass="29794">MPDKGLETFWDELEQAESATDVLNASRENVRKRSLRSAERNVLRAIDDIDENTNEDSRLGKRQRVPAYGKENEQPGFVDAHKVPHVRSQDAEAQAAEVEDVVTREDHDDTEIQDEVDGSSQDDVGAQVDDVDQEDTQTDCEELLSQRTTESECELARSVFYLTGNGSVDCSEALWTPWLVNQQDLAPKLWQHREAIIAKAQRLESLMGSTEKLERQGSAVQVDLEKLAMLMKDSIDDMHTQGVGASRIEVVGLVVAEERYCGGTFK</sequence>
<evidence type="ECO:0000313" key="2">
    <source>
        <dbReference type="EMBL" id="KAF9963111.1"/>
    </source>
</evidence>
<protein>
    <submittedName>
        <fullName evidence="2">Uncharacterized protein</fullName>
    </submittedName>
</protein>